<keyword evidence="4" id="KW-1185">Reference proteome</keyword>
<dbReference type="GO" id="GO:0009048">
    <property type="term" value="P:dosage compensation by inactivation of X chromosome"/>
    <property type="evidence" value="ECO:0007669"/>
    <property type="project" value="Ensembl"/>
</dbReference>
<feature type="compositionally biased region" description="Basic and acidic residues" evidence="2">
    <location>
        <begin position="488"/>
        <end position="501"/>
    </location>
</feature>
<keyword evidence="1" id="KW-0175">Coiled coil</keyword>
<dbReference type="GO" id="GO:0006355">
    <property type="term" value="P:regulation of DNA-templated transcription"/>
    <property type="evidence" value="ECO:0007669"/>
    <property type="project" value="InterPro"/>
</dbReference>
<dbReference type="GO" id="GO:0005654">
    <property type="term" value="C:nucleoplasm"/>
    <property type="evidence" value="ECO:0007669"/>
    <property type="project" value="Ensembl"/>
</dbReference>
<dbReference type="GO" id="GO:0001740">
    <property type="term" value="C:Barr body"/>
    <property type="evidence" value="ECO:0007669"/>
    <property type="project" value="Ensembl"/>
</dbReference>
<proteinExistence type="predicted"/>
<feature type="compositionally biased region" description="Polar residues" evidence="2">
    <location>
        <begin position="378"/>
        <end position="387"/>
    </location>
</feature>
<accession>A0A4X2KY66</accession>
<dbReference type="GeneTree" id="ENSGT00390000017353"/>
<dbReference type="PANTHER" id="PTHR16131">
    <property type="entry name" value="LIGAND-DEPENDENT NUCLEAR RECEPTOR-INTERACTING FACTOR 1"/>
    <property type="match status" value="1"/>
</dbReference>
<dbReference type="PANTHER" id="PTHR16131:SF2">
    <property type="entry name" value="LIGAND-DEPENDENT NUCLEAR RECEPTOR-INTERACTING FACTOR 1"/>
    <property type="match status" value="1"/>
</dbReference>
<dbReference type="GO" id="GO:0034451">
    <property type="term" value="C:centriolar satellite"/>
    <property type="evidence" value="ECO:0007669"/>
    <property type="project" value="Ensembl"/>
</dbReference>
<organism evidence="3 4">
    <name type="scientific">Vombatus ursinus</name>
    <name type="common">Common wombat</name>
    <dbReference type="NCBI Taxonomy" id="29139"/>
    <lineage>
        <taxon>Eukaryota</taxon>
        <taxon>Metazoa</taxon>
        <taxon>Chordata</taxon>
        <taxon>Craniata</taxon>
        <taxon>Vertebrata</taxon>
        <taxon>Euteleostomi</taxon>
        <taxon>Mammalia</taxon>
        <taxon>Metatheria</taxon>
        <taxon>Diprotodontia</taxon>
        <taxon>Vombatidae</taxon>
        <taxon>Vombatus</taxon>
    </lineage>
</organism>
<reference evidence="3" key="3">
    <citation type="submission" date="2025-09" db="UniProtKB">
        <authorList>
            <consortium name="Ensembl"/>
        </authorList>
    </citation>
    <scope>IDENTIFICATION</scope>
</reference>
<dbReference type="AlphaFoldDB" id="A0A4X2KY66"/>
<dbReference type="STRING" id="29139.ENSVURP00010014991"/>
<dbReference type="CTD" id="55791"/>
<dbReference type="GO" id="GO:0042974">
    <property type="term" value="F:nuclear retinoic acid receptor binding"/>
    <property type="evidence" value="ECO:0007669"/>
    <property type="project" value="InterPro"/>
</dbReference>
<evidence type="ECO:0000256" key="1">
    <source>
        <dbReference type="SAM" id="Coils"/>
    </source>
</evidence>
<dbReference type="GO" id="GO:0000781">
    <property type="term" value="C:chromosome, telomeric region"/>
    <property type="evidence" value="ECO:0007669"/>
    <property type="project" value="Ensembl"/>
</dbReference>
<dbReference type="Proteomes" id="UP000314987">
    <property type="component" value="Unassembled WGS sequence"/>
</dbReference>
<dbReference type="Pfam" id="PF15741">
    <property type="entry name" value="LRIF1"/>
    <property type="match status" value="1"/>
</dbReference>
<evidence type="ECO:0000313" key="4">
    <source>
        <dbReference type="Proteomes" id="UP000314987"/>
    </source>
</evidence>
<feature type="coiled-coil region" evidence="1">
    <location>
        <begin position="731"/>
        <end position="759"/>
    </location>
</feature>
<feature type="region of interest" description="Disordered" evidence="2">
    <location>
        <begin position="485"/>
        <end position="504"/>
    </location>
</feature>
<name>A0A4X2KY66_VOMUR</name>
<feature type="region of interest" description="Disordered" evidence="2">
    <location>
        <begin position="378"/>
        <end position="403"/>
    </location>
</feature>
<dbReference type="InterPro" id="IPR026191">
    <property type="entry name" value="LRIF1"/>
</dbReference>
<dbReference type="RefSeq" id="XP_027712485.1">
    <property type="nucleotide sequence ID" value="XM_027856684.1"/>
</dbReference>
<evidence type="ECO:0000313" key="3">
    <source>
        <dbReference type="Ensembl" id="ENSVURP00010014991.1"/>
    </source>
</evidence>
<protein>
    <submittedName>
        <fullName evidence="3">Ligand dependent nuclear receptor interacting factor 1</fullName>
    </submittedName>
</protein>
<reference evidence="4" key="1">
    <citation type="submission" date="2018-12" db="EMBL/GenBank/DDBJ databases">
        <authorList>
            <person name="Yazar S."/>
        </authorList>
    </citation>
    <scope>NUCLEOTIDE SEQUENCE [LARGE SCALE GENOMIC DNA]</scope>
</reference>
<dbReference type="GeneID" id="114039074"/>
<reference evidence="3" key="2">
    <citation type="submission" date="2025-08" db="UniProtKB">
        <authorList>
            <consortium name="Ensembl"/>
        </authorList>
    </citation>
    <scope>IDENTIFICATION</scope>
</reference>
<dbReference type="OMA" id="ERNDKNH"/>
<dbReference type="OrthoDB" id="9944055at2759"/>
<feature type="region of interest" description="Disordered" evidence="2">
    <location>
        <begin position="268"/>
        <end position="289"/>
    </location>
</feature>
<feature type="compositionally biased region" description="Basic and acidic residues" evidence="2">
    <location>
        <begin position="683"/>
        <end position="695"/>
    </location>
</feature>
<gene>
    <name evidence="3" type="primary">LRIF1</name>
</gene>
<dbReference type="Ensembl" id="ENSVURT00010017032.1">
    <property type="protein sequence ID" value="ENSVURP00010014991.1"/>
    <property type="gene ID" value="ENSVURG00010011468.1"/>
</dbReference>
<evidence type="ECO:0000256" key="2">
    <source>
        <dbReference type="SAM" id="MobiDB-lite"/>
    </source>
</evidence>
<feature type="compositionally biased region" description="Polar residues" evidence="2">
    <location>
        <begin position="635"/>
        <end position="670"/>
    </location>
</feature>
<feature type="region of interest" description="Disordered" evidence="2">
    <location>
        <begin position="624"/>
        <end position="727"/>
    </location>
</feature>
<sequence length="759" mass="82139">MSNLPRVVLKPPEDVSGSAAPPCIAGCMYQVVQTTGLDGKNLLKLLPIPNSSGNLMPLVQSSVTSDTSKGNISNPVHVTIQTQLASTPTTASIQFPVFQTTNSGNYFLSRAVDKSENVRVASVGKESLPSASTAQNSAMKGEKLALQKIAVSPSTTQGDTAYMLVNTKNLPVTVKSPVLPYGHHLQIPANAEVKSVPASSLPPPIQQKILAAAATNTSGTAEASKVPTVIYVSPVNTVKSVVSKTFKNICPKPANATEAAKPMVLNTSQTPVKNPATDVSNNEGQQSRDTPMKWVVRENPQCSPCLVPVKSSNNMASKILKTLMDMKNVETSSLAMPSLCSGTSSGTQAKITPIKDNALVMFNGKVYLLAKKGSEVLPSQTDQQNSAAPDASSRKDISQIPNSNSVTKITNEVVNIVLAKNKTASPKETKLISDTQLASGPSLEKNNKVECTSLSAQSSHKQPLCLEQCKTMHIKLNLPNVVSSAQNAKKETSVSHTKDSSDDTTITSKHCVYADQEPKNQGEMAFVLETHTQSRSRKESRRREYAELRKNFGITKDLRVRLTRIPLLDSTSLYSPSSLTNSVSSKESKIIVDLTSGKEEENQELTLQQDLEKKRKAKTVLKVDSTKRKKLGNDVNPSMDTGTDYTSPQILNSISPDSALLPQSNNNNLIDCTKSSEENSPELELHAQDGLDRGTDSPASVSFEQEPPDSQDCYIDDSFPTTLPELDETIRDEKIKRLKQLLKEREAALEEIRKKMQQS</sequence>